<dbReference type="STRING" id="760192.Halhy_2883"/>
<evidence type="ECO:0000313" key="4">
    <source>
        <dbReference type="Proteomes" id="UP000008461"/>
    </source>
</evidence>
<evidence type="ECO:0000259" key="2">
    <source>
        <dbReference type="Pfam" id="PF13472"/>
    </source>
</evidence>
<keyword evidence="1" id="KW-0472">Membrane</keyword>
<dbReference type="Pfam" id="PF13472">
    <property type="entry name" value="Lipase_GDSL_2"/>
    <property type="match status" value="1"/>
</dbReference>
<dbReference type="InterPro" id="IPR013830">
    <property type="entry name" value="SGNH_hydro"/>
</dbReference>
<dbReference type="RefSeq" id="WP_013765294.1">
    <property type="nucleotide sequence ID" value="NC_015510.1"/>
</dbReference>
<evidence type="ECO:0000313" key="3">
    <source>
        <dbReference type="EMBL" id="AEE50748.1"/>
    </source>
</evidence>
<dbReference type="KEGG" id="hhy:Halhy_2883"/>
<name>F4L450_HALH1</name>
<keyword evidence="1" id="KW-1133">Transmembrane helix</keyword>
<dbReference type="HOGENOM" id="CLU_1238771_0_0_10"/>
<reference evidence="3 4" key="1">
    <citation type="journal article" date="2011" name="Stand. Genomic Sci.">
        <title>Complete genome sequence of Haliscomenobacter hydrossis type strain (O).</title>
        <authorList>
            <consortium name="US DOE Joint Genome Institute (JGI-PGF)"/>
            <person name="Daligault H."/>
            <person name="Lapidus A."/>
            <person name="Zeytun A."/>
            <person name="Nolan M."/>
            <person name="Lucas S."/>
            <person name="Del Rio T.G."/>
            <person name="Tice H."/>
            <person name="Cheng J.F."/>
            <person name="Tapia R."/>
            <person name="Han C."/>
            <person name="Goodwin L."/>
            <person name="Pitluck S."/>
            <person name="Liolios K."/>
            <person name="Pagani I."/>
            <person name="Ivanova N."/>
            <person name="Huntemann M."/>
            <person name="Mavromatis K."/>
            <person name="Mikhailova N."/>
            <person name="Pati A."/>
            <person name="Chen A."/>
            <person name="Palaniappan K."/>
            <person name="Land M."/>
            <person name="Hauser L."/>
            <person name="Brambilla E.M."/>
            <person name="Rohde M."/>
            <person name="Verbarg S."/>
            <person name="Goker M."/>
            <person name="Bristow J."/>
            <person name="Eisen J.A."/>
            <person name="Markowitz V."/>
            <person name="Hugenholtz P."/>
            <person name="Kyrpides N.C."/>
            <person name="Klenk H.P."/>
            <person name="Woyke T."/>
        </authorList>
    </citation>
    <scope>NUCLEOTIDE SEQUENCE [LARGE SCALE GENOMIC DNA]</scope>
    <source>
        <strain evidence="4">ATCC 27775 / DSM 1100 / LMG 10767 / O</strain>
    </source>
</reference>
<proteinExistence type="predicted"/>
<dbReference type="Gene3D" id="3.40.50.1110">
    <property type="entry name" value="SGNH hydrolase"/>
    <property type="match status" value="1"/>
</dbReference>
<dbReference type="Proteomes" id="UP000008461">
    <property type="component" value="Chromosome"/>
</dbReference>
<keyword evidence="4" id="KW-1185">Reference proteome</keyword>
<keyword evidence="1" id="KW-0812">Transmembrane</keyword>
<sequence length="223" mass="25222">MSRKFKIFLYGLTCVNLIFVSIIAIKLLNRYYKREWIVIHADMMESISPSKVYFIGDSQMDNLCGLKQDAKKIRCITAPGISILQLKELLEKGNRKVSPSKVFILLGINDLRSGSTVEHALKSYESMLQTCQKKFPQSTCYLISLLPIIESVPINNGLKNASIVKFNHGVKGFAQTKGIYYLPIYELISRGDSLPMEYTFDGLHLNSLGNTLLYQAIYGFANF</sequence>
<dbReference type="GO" id="GO:0016788">
    <property type="term" value="F:hydrolase activity, acting on ester bonds"/>
    <property type="evidence" value="ECO:0007669"/>
    <property type="project" value="UniProtKB-ARBA"/>
</dbReference>
<organism evidence="3 4">
    <name type="scientific">Haliscomenobacter hydrossis (strain ATCC 27775 / DSM 1100 / LMG 10767 / O)</name>
    <dbReference type="NCBI Taxonomy" id="760192"/>
    <lineage>
        <taxon>Bacteria</taxon>
        <taxon>Pseudomonadati</taxon>
        <taxon>Bacteroidota</taxon>
        <taxon>Saprospiria</taxon>
        <taxon>Saprospirales</taxon>
        <taxon>Haliscomenobacteraceae</taxon>
        <taxon>Haliscomenobacter</taxon>
    </lineage>
</organism>
<dbReference type="OrthoDB" id="9790057at2"/>
<dbReference type="AlphaFoldDB" id="F4L450"/>
<feature type="transmembrane region" description="Helical" evidence="1">
    <location>
        <begin position="7"/>
        <end position="28"/>
    </location>
</feature>
<feature type="domain" description="SGNH hydrolase-type esterase" evidence="2">
    <location>
        <begin position="96"/>
        <end position="211"/>
    </location>
</feature>
<dbReference type="InterPro" id="IPR036514">
    <property type="entry name" value="SGNH_hydro_sf"/>
</dbReference>
<dbReference type="SUPFAM" id="SSF52266">
    <property type="entry name" value="SGNH hydrolase"/>
    <property type="match status" value="1"/>
</dbReference>
<dbReference type="eggNOG" id="COG2755">
    <property type="taxonomic scope" value="Bacteria"/>
</dbReference>
<evidence type="ECO:0000256" key="1">
    <source>
        <dbReference type="SAM" id="Phobius"/>
    </source>
</evidence>
<dbReference type="EMBL" id="CP002691">
    <property type="protein sequence ID" value="AEE50748.1"/>
    <property type="molecule type" value="Genomic_DNA"/>
</dbReference>
<reference key="2">
    <citation type="submission" date="2011-04" db="EMBL/GenBank/DDBJ databases">
        <title>Complete sequence of chromosome of Haliscomenobacter hydrossis DSM 1100.</title>
        <authorList>
            <consortium name="US DOE Joint Genome Institute (JGI-PGF)"/>
            <person name="Lucas S."/>
            <person name="Han J."/>
            <person name="Lapidus A."/>
            <person name="Bruce D."/>
            <person name="Goodwin L."/>
            <person name="Pitluck S."/>
            <person name="Peters L."/>
            <person name="Kyrpides N."/>
            <person name="Mavromatis K."/>
            <person name="Ivanova N."/>
            <person name="Ovchinnikova G."/>
            <person name="Pagani I."/>
            <person name="Daligault H."/>
            <person name="Detter J.C."/>
            <person name="Han C."/>
            <person name="Land M."/>
            <person name="Hauser L."/>
            <person name="Markowitz V."/>
            <person name="Cheng J.-F."/>
            <person name="Hugenholtz P."/>
            <person name="Woyke T."/>
            <person name="Wu D."/>
            <person name="Verbarg S."/>
            <person name="Frueling A."/>
            <person name="Brambilla E."/>
            <person name="Klenk H.-P."/>
            <person name="Eisen J.A."/>
        </authorList>
    </citation>
    <scope>NUCLEOTIDE SEQUENCE</scope>
    <source>
        <strain>DSM 1100</strain>
    </source>
</reference>
<protein>
    <submittedName>
        <fullName evidence="3">Lipolytic protein G-D-S-L family</fullName>
    </submittedName>
</protein>
<accession>F4L450</accession>
<gene>
    <name evidence="3" type="ordered locus">Halhy_2883</name>
</gene>